<dbReference type="AlphaFoldDB" id="A0A9W7W5W7"/>
<comment type="caution">
    <text evidence="1">The sequence shown here is derived from an EMBL/GenBank/DDBJ whole genome shotgun (WGS) entry which is preliminary data.</text>
</comment>
<accession>A0A9W7W5W7</accession>
<name>A0A9W7W5W7_9PEZI</name>
<evidence type="ECO:0000313" key="1">
    <source>
        <dbReference type="EMBL" id="KAH9841319.1"/>
    </source>
</evidence>
<dbReference type="EMBL" id="RIBY02000491">
    <property type="protein sequence ID" value="KAH9841319.1"/>
    <property type="molecule type" value="Genomic_DNA"/>
</dbReference>
<proteinExistence type="predicted"/>
<reference evidence="1 2" key="1">
    <citation type="journal article" date="2018" name="IMA Fungus">
        <title>IMA Genome-F 10: Nine draft genome sequences of Claviceps purpurea s.lat., including C. arundinis, C. humidiphila, and C. cf. spartinae, pseudomolecules for the pitch canker pathogen Fusarium circinatum, draft genome of Davidsoniella eucalypti, Grosmannia galeiformis, Quambalaria eucalypti, and Teratosphaeria destructans.</title>
        <authorList>
            <person name="Wingfield B.D."/>
            <person name="Liu M."/>
            <person name="Nguyen H.D."/>
            <person name="Lane F.A."/>
            <person name="Morgan S.W."/>
            <person name="De Vos L."/>
            <person name="Wilken P.M."/>
            <person name="Duong T.A."/>
            <person name="Aylward J."/>
            <person name="Coetzee M.P."/>
            <person name="Dadej K."/>
            <person name="De Beer Z.W."/>
            <person name="Findlay W."/>
            <person name="Havenga M."/>
            <person name="Kolarik M."/>
            <person name="Menzies J.G."/>
            <person name="Naidoo K."/>
            <person name="Pochopski O."/>
            <person name="Shoukouhi P."/>
            <person name="Santana Q.C."/>
            <person name="Seifert K.A."/>
            <person name="Soal N."/>
            <person name="Steenkamp E.T."/>
            <person name="Tatham C.T."/>
            <person name="van der Nest M.A."/>
            <person name="Wingfield M.J."/>
        </authorList>
    </citation>
    <scope>NUCLEOTIDE SEQUENCE [LARGE SCALE GENOMIC DNA]</scope>
    <source>
        <strain evidence="1">CMW44962</strain>
    </source>
</reference>
<gene>
    <name evidence="1" type="ORF">Tdes44962_MAKER07768</name>
</gene>
<sequence>MAARQRRARWVLAGVQRRGILLLVETGADDQRVEEAGGAGEGCPAGDGGQVCEGDEAWDAMSLMAAAAG</sequence>
<dbReference type="Proteomes" id="UP001138500">
    <property type="component" value="Unassembled WGS sequence"/>
</dbReference>
<protein>
    <submittedName>
        <fullName evidence="1">Uncharacterized protein</fullName>
    </submittedName>
</protein>
<evidence type="ECO:0000313" key="2">
    <source>
        <dbReference type="Proteomes" id="UP001138500"/>
    </source>
</evidence>
<reference evidence="1 2" key="2">
    <citation type="journal article" date="2021" name="Curr. Genet.">
        <title>Genetic response to nitrogen starvation in the aggressive Eucalyptus foliar pathogen Teratosphaeria destructans.</title>
        <authorList>
            <person name="Havenga M."/>
            <person name="Wingfield B.D."/>
            <person name="Wingfield M.J."/>
            <person name="Dreyer L.L."/>
            <person name="Roets F."/>
            <person name="Aylward J."/>
        </authorList>
    </citation>
    <scope>NUCLEOTIDE SEQUENCE [LARGE SCALE GENOMIC DNA]</scope>
    <source>
        <strain evidence="1">CMW44962</strain>
    </source>
</reference>
<organism evidence="1 2">
    <name type="scientific">Teratosphaeria destructans</name>
    <dbReference type="NCBI Taxonomy" id="418781"/>
    <lineage>
        <taxon>Eukaryota</taxon>
        <taxon>Fungi</taxon>
        <taxon>Dikarya</taxon>
        <taxon>Ascomycota</taxon>
        <taxon>Pezizomycotina</taxon>
        <taxon>Dothideomycetes</taxon>
        <taxon>Dothideomycetidae</taxon>
        <taxon>Mycosphaerellales</taxon>
        <taxon>Teratosphaeriaceae</taxon>
        <taxon>Teratosphaeria</taxon>
    </lineage>
</organism>
<keyword evidence="2" id="KW-1185">Reference proteome</keyword>